<feature type="compositionally biased region" description="Basic and acidic residues" evidence="2">
    <location>
        <begin position="17"/>
        <end position="27"/>
    </location>
</feature>
<evidence type="ECO:0000256" key="1">
    <source>
        <dbReference type="SAM" id="Coils"/>
    </source>
</evidence>
<dbReference type="Pfam" id="PF04375">
    <property type="entry name" value="HemX"/>
    <property type="match status" value="1"/>
</dbReference>
<accession>A0A432XCH2</accession>
<dbReference type="InterPro" id="IPR007470">
    <property type="entry name" value="HemX"/>
</dbReference>
<keyword evidence="1" id="KW-0175">Coiled coil</keyword>
<dbReference type="PANTHER" id="PTHR38043">
    <property type="entry name" value="PROTEIN HEMX"/>
    <property type="match status" value="1"/>
</dbReference>
<keyword evidence="5" id="KW-1185">Reference proteome</keyword>
<evidence type="ECO:0000313" key="5">
    <source>
        <dbReference type="Proteomes" id="UP000286678"/>
    </source>
</evidence>
<feature type="coiled-coil region" evidence="1">
    <location>
        <begin position="78"/>
        <end position="159"/>
    </location>
</feature>
<keyword evidence="3" id="KW-0472">Membrane</keyword>
<dbReference type="PANTHER" id="PTHR38043:SF1">
    <property type="entry name" value="PROTEIN HEMX"/>
    <property type="match status" value="1"/>
</dbReference>
<comment type="caution">
    <text evidence="4">The sequence shown here is derived from an EMBL/GenBank/DDBJ whole genome shotgun (WGS) entry which is preliminary data.</text>
</comment>
<protein>
    <recommendedName>
        <fullName evidence="6">Heme biosynthesis operon protein HemX</fullName>
    </recommendedName>
</protein>
<dbReference type="EMBL" id="PIPT01000009">
    <property type="protein sequence ID" value="RUO46433.1"/>
    <property type="molecule type" value="Genomic_DNA"/>
</dbReference>
<feature type="transmembrane region" description="Helical" evidence="3">
    <location>
        <begin position="53"/>
        <end position="74"/>
    </location>
</feature>
<dbReference type="AlphaFoldDB" id="A0A432XCH2"/>
<evidence type="ECO:0008006" key="6">
    <source>
        <dbReference type="Google" id="ProtNLM"/>
    </source>
</evidence>
<name>A0A432XCH2_9GAMM</name>
<evidence type="ECO:0000256" key="2">
    <source>
        <dbReference type="SAM" id="MobiDB-lite"/>
    </source>
</evidence>
<keyword evidence="3" id="KW-0812">Transmembrane</keyword>
<gene>
    <name evidence="4" type="ORF">CWE21_11810</name>
</gene>
<keyword evidence="3" id="KW-1133">Transmembrane helix</keyword>
<proteinExistence type="predicted"/>
<reference evidence="5" key="1">
    <citation type="journal article" date="2018" name="Front. Microbiol.">
        <title>Genome-Based Analysis Reveals the Taxonomy and Diversity of the Family Idiomarinaceae.</title>
        <authorList>
            <person name="Liu Y."/>
            <person name="Lai Q."/>
            <person name="Shao Z."/>
        </authorList>
    </citation>
    <scope>NUCLEOTIDE SEQUENCE [LARGE SCALE GENOMIC DNA]</scope>
    <source>
        <strain evidence="5">SW15</strain>
    </source>
</reference>
<feature type="region of interest" description="Disordered" evidence="2">
    <location>
        <begin position="1"/>
        <end position="49"/>
    </location>
</feature>
<organism evidence="4 5">
    <name type="scientific">Pseudidiomarina aquimaris</name>
    <dbReference type="NCBI Taxonomy" id="641841"/>
    <lineage>
        <taxon>Bacteria</taxon>
        <taxon>Pseudomonadati</taxon>
        <taxon>Pseudomonadota</taxon>
        <taxon>Gammaproteobacteria</taxon>
        <taxon>Alteromonadales</taxon>
        <taxon>Idiomarinaceae</taxon>
        <taxon>Pseudidiomarina</taxon>
    </lineage>
</organism>
<sequence length="400" mass="44395">MATRYAGRKGSFMTEQSTEKSTAKQEDAQVVEAQSDEAIEPQESSAEPKRGSALPWLLTLILLAALIAAGWAGYRYVYQELLVTNQQLQQQLAEQDQQLQGLQQQVESEITALERQQQQLPSLVERQLQQSEQSVLRSVSEQEQRQADLARAVASVQAELASLDVSQATAWRVLEARQLVAEASNKLYIDQAPELALQLLELADTHLAALNNPAYQAARQAINDDKVALRSVDADRHLAVAMELSSLRARLLQQQWRINAPTRTLVEEQAPADAPWYEHLQASASTLFQQLIRVQHREKPIEPQLSAAFVELAKQRVLLQLQLAQQAALSQTDALYQSSLQEALALVVELEQQSDLELAALRSDLTELAAQSLQPSLPEQLRSLALMNRHAQAVNAGVSQ</sequence>
<dbReference type="Proteomes" id="UP000286678">
    <property type="component" value="Unassembled WGS sequence"/>
</dbReference>
<evidence type="ECO:0000313" key="4">
    <source>
        <dbReference type="EMBL" id="RUO46433.1"/>
    </source>
</evidence>
<evidence type="ECO:0000256" key="3">
    <source>
        <dbReference type="SAM" id="Phobius"/>
    </source>
</evidence>